<feature type="transmembrane region" description="Helical" evidence="2">
    <location>
        <begin position="157"/>
        <end position="175"/>
    </location>
</feature>
<keyword evidence="4" id="KW-0378">Hydrolase</keyword>
<comment type="caution">
    <text evidence="4">The sequence shown here is derived from an EMBL/GenBank/DDBJ whole genome shotgun (WGS) entry which is preliminary data.</text>
</comment>
<comment type="similarity">
    <text evidence="1">Belongs to the peptidase A24 family.</text>
</comment>
<keyword evidence="5" id="KW-1185">Reference proteome</keyword>
<dbReference type="EMBL" id="FXUG01000004">
    <property type="protein sequence ID" value="SMP54040.1"/>
    <property type="molecule type" value="Genomic_DNA"/>
</dbReference>
<dbReference type="InterPro" id="IPR050882">
    <property type="entry name" value="Prepilin_peptidase/N-MTase"/>
</dbReference>
<reference evidence="4 5" key="1">
    <citation type="submission" date="2017-05" db="EMBL/GenBank/DDBJ databases">
        <authorList>
            <person name="Varghese N."/>
            <person name="Submissions S."/>
        </authorList>
    </citation>
    <scope>NUCLEOTIDE SEQUENCE [LARGE SCALE GENOMIC DNA]</scope>
    <source>
        <strain evidence="4 5">DSM 25457</strain>
    </source>
</reference>
<dbReference type="GO" id="GO:0006508">
    <property type="term" value="P:proteolysis"/>
    <property type="evidence" value="ECO:0007669"/>
    <property type="project" value="UniProtKB-KW"/>
</dbReference>
<dbReference type="GO" id="GO:0008233">
    <property type="term" value="F:peptidase activity"/>
    <property type="evidence" value="ECO:0007669"/>
    <property type="project" value="UniProtKB-KW"/>
</dbReference>
<dbReference type="PANTHER" id="PTHR30487">
    <property type="entry name" value="TYPE 4 PREPILIN-LIKE PROTEINS LEADER PEPTIDE-PROCESSING ENZYME"/>
    <property type="match status" value="1"/>
</dbReference>
<organism evidence="4 5">
    <name type="scientific">Neorhodopirellula lusitana</name>
    <dbReference type="NCBI Taxonomy" id="445327"/>
    <lineage>
        <taxon>Bacteria</taxon>
        <taxon>Pseudomonadati</taxon>
        <taxon>Planctomycetota</taxon>
        <taxon>Planctomycetia</taxon>
        <taxon>Pirellulales</taxon>
        <taxon>Pirellulaceae</taxon>
        <taxon>Neorhodopirellula</taxon>
    </lineage>
</organism>
<keyword evidence="2" id="KW-1133">Transmembrane helix</keyword>
<dbReference type="PANTHER" id="PTHR30487:SF0">
    <property type="entry name" value="PREPILIN LEADER PEPTIDASE_N-METHYLTRANSFERASE-RELATED"/>
    <property type="match status" value="1"/>
</dbReference>
<dbReference type="Gene3D" id="1.20.120.1220">
    <property type="match status" value="1"/>
</dbReference>
<evidence type="ECO:0000313" key="4">
    <source>
        <dbReference type="EMBL" id="SMP54040.1"/>
    </source>
</evidence>
<gene>
    <name evidence="4" type="ORF">SAMN06265222_104197</name>
</gene>
<feature type="transmembrane region" description="Helical" evidence="2">
    <location>
        <begin position="110"/>
        <end position="130"/>
    </location>
</feature>
<dbReference type="Proteomes" id="UP001158067">
    <property type="component" value="Unassembled WGS sequence"/>
</dbReference>
<sequence length="283" mass="31583">MRLLAFAAHKMPGRRGMGLRPIAHRAEAYATFFQSEPRNIHHELSTATRRYCCLRMATSLLWLHIVFRNVEFRDRTSLRTFQKTFSVARSDGRTWGYTMAILLEAITENWTIWFVTIVLIVAAVIDGMILKVPNWLTFPFIVCGWIHCTMQGGMPGLGWSLLATFGGMMMLLPLRNVGGMGAGDVKLLAGVGAWCGLWVTLQAFVATTLVGGVMAAYMIWKSGNWIKHYAMALTILNEWKTVRNPEKLAAIARERKPTMALLPYGIPMAIGTILLFAGSGMLI</sequence>
<feature type="domain" description="Prepilin type IV endopeptidase peptidase" evidence="3">
    <location>
        <begin position="113"/>
        <end position="215"/>
    </location>
</feature>
<evidence type="ECO:0000313" key="5">
    <source>
        <dbReference type="Proteomes" id="UP001158067"/>
    </source>
</evidence>
<evidence type="ECO:0000256" key="1">
    <source>
        <dbReference type="ARBA" id="ARBA00005801"/>
    </source>
</evidence>
<evidence type="ECO:0000256" key="2">
    <source>
        <dbReference type="SAM" id="Phobius"/>
    </source>
</evidence>
<keyword evidence="2" id="KW-0472">Membrane</keyword>
<name>A0ABY1PZI6_9BACT</name>
<feature type="transmembrane region" description="Helical" evidence="2">
    <location>
        <begin position="187"/>
        <end position="220"/>
    </location>
</feature>
<protein>
    <submittedName>
        <fullName evidence="4">Flp pilus assembly protein, protease CpaA</fullName>
    </submittedName>
</protein>
<accession>A0ABY1PZI6</accession>
<evidence type="ECO:0000259" key="3">
    <source>
        <dbReference type="Pfam" id="PF01478"/>
    </source>
</evidence>
<dbReference type="InterPro" id="IPR000045">
    <property type="entry name" value="Prepilin_IV_endopep_pep"/>
</dbReference>
<dbReference type="Pfam" id="PF01478">
    <property type="entry name" value="Peptidase_A24"/>
    <property type="match status" value="1"/>
</dbReference>
<keyword evidence="4" id="KW-0645">Protease</keyword>
<feature type="transmembrane region" description="Helical" evidence="2">
    <location>
        <begin position="261"/>
        <end position="282"/>
    </location>
</feature>
<proteinExistence type="inferred from homology"/>
<keyword evidence="2" id="KW-0812">Transmembrane</keyword>